<dbReference type="PANTHER" id="PTHR34987">
    <property type="entry name" value="C, PUTATIVE (AFU_ORTHOLOGUE AFUA_3G02880)-RELATED"/>
    <property type="match status" value="1"/>
</dbReference>
<dbReference type="RefSeq" id="WP_172990943.1">
    <property type="nucleotide sequence ID" value="NZ_CP054038.1"/>
</dbReference>
<evidence type="ECO:0000259" key="1">
    <source>
        <dbReference type="Pfam" id="PF17389"/>
    </source>
</evidence>
<dbReference type="InterPro" id="IPR012341">
    <property type="entry name" value="6hp_glycosidase-like_sf"/>
</dbReference>
<dbReference type="EMBL" id="CP054038">
    <property type="protein sequence ID" value="QKJ20518.1"/>
    <property type="molecule type" value="Genomic_DNA"/>
</dbReference>
<dbReference type="InterPro" id="IPR035398">
    <property type="entry name" value="Bac_rhamnosid_C"/>
</dbReference>
<sequence>MRDGDATDARHAMLETATTSSHALELLRRSRLESPDPLPDLPAPGPAIDAWVYRRSDYELAVLGQIVRDGFAANKFVHYADNYGRPASRVEFACDLPGEACKVRIAAEANVAVSVDGATSTASESNASLILDLPAQGRLTIDVRALDGNPATFRIVGGDNALGSASWRARRHDESEWEAVLLRPGGTEAPHLEPLPSTVVRAEHKDGVYALTAPVLGRVVIRSASPATLSVGETIEEALAPPTLVESNSELVPVGEGEWWSQHALGFKYLSIDAPPDAVVEVHASTPAVATRGAFSCSDAMLNRIWAVSAYTLRLNMQKLMVDAIKRDRMPWAGDQAITTFANAYAFGAGAIARDSSVALGQPTHGYVNGISDYSLWWLINADLYHHYFGDSDHARREAASIHRFLTAIAGHADRQGLFHPADQHDGFADAGRGAVFIDWGVEVEPERVYIPLQMLWYWALSSGARVLERADHPAAPEWKARATTVATALEKTGWDEKASAWREYADGPVSEAPHPHFLGVLAGLTPHHAHADAARQLRRHRRAGTPFMTGFLLRALAACGDPDGAIVRLRSLWGEMIDAGAQTFWEEFADGLDSPWSMYGRPFGKSLCHAWSASPAGTLPEVVLGLRPTSDGWASFSVAPDLGDLQWAQAAVPTPHGLITVSADLHAVTVDIPSGTRACIAGEAHVGPAVVAVSLERSEPPGPTASQVA</sequence>
<dbReference type="InterPro" id="IPR008928">
    <property type="entry name" value="6-hairpin_glycosidase_sf"/>
</dbReference>
<feature type="domain" description="Alpha-L-rhamnosidase six-hairpin glycosidase" evidence="1">
    <location>
        <begin position="292"/>
        <end position="622"/>
    </location>
</feature>
<organism evidence="3 4">
    <name type="scientific">Microbacterium hominis</name>
    <dbReference type="NCBI Taxonomy" id="162426"/>
    <lineage>
        <taxon>Bacteria</taxon>
        <taxon>Bacillati</taxon>
        <taxon>Actinomycetota</taxon>
        <taxon>Actinomycetes</taxon>
        <taxon>Micrococcales</taxon>
        <taxon>Microbacteriaceae</taxon>
        <taxon>Microbacterium</taxon>
    </lineage>
</organism>
<dbReference type="PANTHER" id="PTHR34987:SF6">
    <property type="entry name" value="ALPHA-L-RHAMNOSIDASE SIX-HAIRPIN GLYCOSIDASE DOMAIN-CONTAINING PROTEIN"/>
    <property type="match status" value="1"/>
</dbReference>
<evidence type="ECO:0000313" key="3">
    <source>
        <dbReference type="EMBL" id="QKJ20518.1"/>
    </source>
</evidence>
<dbReference type="SUPFAM" id="SSF48208">
    <property type="entry name" value="Six-hairpin glycosidases"/>
    <property type="match status" value="1"/>
</dbReference>
<name>A0A7D4Q2B0_9MICO</name>
<proteinExistence type="predicted"/>
<feature type="domain" description="Alpha-L-rhamnosidase C-terminal" evidence="2">
    <location>
        <begin position="626"/>
        <end position="680"/>
    </location>
</feature>
<gene>
    <name evidence="3" type="ORF">HQM25_14925</name>
</gene>
<dbReference type="Gene3D" id="1.50.10.10">
    <property type="match status" value="1"/>
</dbReference>
<evidence type="ECO:0000259" key="2">
    <source>
        <dbReference type="Pfam" id="PF17390"/>
    </source>
</evidence>
<dbReference type="InterPro" id="IPR035396">
    <property type="entry name" value="Bac_rhamnosid6H"/>
</dbReference>
<evidence type="ECO:0000313" key="4">
    <source>
        <dbReference type="Proteomes" id="UP000502498"/>
    </source>
</evidence>
<dbReference type="Pfam" id="PF17389">
    <property type="entry name" value="Bac_rhamnosid6H"/>
    <property type="match status" value="1"/>
</dbReference>
<protein>
    <recommendedName>
        <fullName evidence="5">Alpha-L-rhamnosidase</fullName>
    </recommendedName>
</protein>
<dbReference type="AlphaFoldDB" id="A0A7D4Q2B0"/>
<dbReference type="GO" id="GO:0005975">
    <property type="term" value="P:carbohydrate metabolic process"/>
    <property type="evidence" value="ECO:0007669"/>
    <property type="project" value="InterPro"/>
</dbReference>
<evidence type="ECO:0008006" key="5">
    <source>
        <dbReference type="Google" id="ProtNLM"/>
    </source>
</evidence>
<dbReference type="Pfam" id="PF17390">
    <property type="entry name" value="Bac_rhamnosid_C"/>
    <property type="match status" value="1"/>
</dbReference>
<reference evidence="3 4" key="1">
    <citation type="submission" date="2020-05" db="EMBL/GenBank/DDBJ databases">
        <title>Strain PA2F3 complete genome.</title>
        <authorList>
            <person name="Kim Y.-S."/>
            <person name="Kim S.-J."/>
            <person name="Jung H.-k."/>
            <person name="Kim S.-E."/>
            <person name="Kim K.-H."/>
        </authorList>
    </citation>
    <scope>NUCLEOTIDE SEQUENCE [LARGE SCALE GENOMIC DNA]</scope>
    <source>
        <strain evidence="3 4">PA2F3</strain>
    </source>
</reference>
<accession>A0A7D4Q2B0</accession>
<dbReference type="Proteomes" id="UP000502498">
    <property type="component" value="Chromosome"/>
</dbReference>
<dbReference type="Gene3D" id="2.60.420.10">
    <property type="entry name" value="Maltose phosphorylase, domain 3"/>
    <property type="match status" value="1"/>
</dbReference>